<gene>
    <name evidence="10" type="ORF">K7862_33215</name>
</gene>
<reference evidence="10 11" key="1">
    <citation type="submission" date="2021-08" db="EMBL/GenBank/DDBJ databases">
        <title>WGS of actinomycetes from Thailand.</title>
        <authorList>
            <person name="Thawai C."/>
        </authorList>
    </citation>
    <scope>NUCLEOTIDE SEQUENCE [LARGE SCALE GENOMIC DNA]</scope>
    <source>
        <strain evidence="10 11">PLK6-54</strain>
    </source>
</reference>
<dbReference type="Pfam" id="PF02913">
    <property type="entry name" value="FAD-oxidase_C"/>
    <property type="match status" value="1"/>
</dbReference>
<accession>A0ABS7QKZ6</accession>
<evidence type="ECO:0000256" key="6">
    <source>
        <dbReference type="ARBA" id="ARBA00023004"/>
    </source>
</evidence>
<protein>
    <submittedName>
        <fullName evidence="10">FAD-binding oxidoreductase</fullName>
    </submittedName>
</protein>
<dbReference type="EMBL" id="JAINZZ010000074">
    <property type="protein sequence ID" value="MBY8882464.1"/>
    <property type="molecule type" value="Genomic_DNA"/>
</dbReference>
<dbReference type="InterPro" id="IPR016166">
    <property type="entry name" value="FAD-bd_PCMH"/>
</dbReference>
<evidence type="ECO:0000256" key="5">
    <source>
        <dbReference type="ARBA" id="ARBA00023002"/>
    </source>
</evidence>
<keyword evidence="7" id="KW-0411">Iron-sulfur</keyword>
<keyword evidence="4" id="KW-0274">FAD</keyword>
<dbReference type="InterPro" id="IPR017900">
    <property type="entry name" value="4Fe4S_Fe_S_CS"/>
</dbReference>
<dbReference type="Proteomes" id="UP000778578">
    <property type="component" value="Unassembled WGS sequence"/>
</dbReference>
<keyword evidence="5" id="KW-0560">Oxidoreductase</keyword>
<dbReference type="Gene3D" id="3.30.465.10">
    <property type="match status" value="1"/>
</dbReference>
<evidence type="ECO:0000256" key="2">
    <source>
        <dbReference type="ARBA" id="ARBA00022630"/>
    </source>
</evidence>
<dbReference type="InterPro" id="IPR036318">
    <property type="entry name" value="FAD-bd_PCMH-like_sf"/>
</dbReference>
<feature type="domain" description="FAD-binding PCMH-type" evidence="9">
    <location>
        <begin position="37"/>
        <end position="256"/>
    </location>
</feature>
<dbReference type="PROSITE" id="PS51387">
    <property type="entry name" value="FAD_PCMH"/>
    <property type="match status" value="1"/>
</dbReference>
<evidence type="ECO:0000259" key="9">
    <source>
        <dbReference type="PROSITE" id="PS51387"/>
    </source>
</evidence>
<dbReference type="PROSITE" id="PS00198">
    <property type="entry name" value="4FE4S_FER_1"/>
    <property type="match status" value="1"/>
</dbReference>
<evidence type="ECO:0000256" key="3">
    <source>
        <dbReference type="ARBA" id="ARBA00022723"/>
    </source>
</evidence>
<dbReference type="InterPro" id="IPR017896">
    <property type="entry name" value="4Fe4S_Fe-S-bd"/>
</dbReference>
<name>A0ABS7QKZ6_9ACTN</name>
<evidence type="ECO:0000256" key="8">
    <source>
        <dbReference type="SAM" id="MobiDB-lite"/>
    </source>
</evidence>
<dbReference type="InterPro" id="IPR004017">
    <property type="entry name" value="Cys_rich_dom"/>
</dbReference>
<feature type="region of interest" description="Disordered" evidence="8">
    <location>
        <begin position="695"/>
        <end position="719"/>
    </location>
</feature>
<dbReference type="SUPFAM" id="SSF55103">
    <property type="entry name" value="FAD-linked oxidases, C-terminal domain"/>
    <property type="match status" value="1"/>
</dbReference>
<keyword evidence="2" id="KW-0285">Flavoprotein</keyword>
<dbReference type="Pfam" id="PF13183">
    <property type="entry name" value="Fer4_8"/>
    <property type="match status" value="1"/>
</dbReference>
<evidence type="ECO:0000313" key="11">
    <source>
        <dbReference type="Proteomes" id="UP000778578"/>
    </source>
</evidence>
<dbReference type="InterPro" id="IPR004113">
    <property type="entry name" value="FAD-bd_oxidored_4_C"/>
</dbReference>
<dbReference type="Pfam" id="PF01565">
    <property type="entry name" value="FAD_binding_4"/>
    <property type="match status" value="1"/>
</dbReference>
<comment type="cofactor">
    <cofactor evidence="1">
        <name>FAD</name>
        <dbReference type="ChEBI" id="CHEBI:57692"/>
    </cofactor>
</comment>
<evidence type="ECO:0000256" key="1">
    <source>
        <dbReference type="ARBA" id="ARBA00001974"/>
    </source>
</evidence>
<dbReference type="SUPFAM" id="SSF46548">
    <property type="entry name" value="alpha-helical ferredoxin"/>
    <property type="match status" value="1"/>
</dbReference>
<dbReference type="SUPFAM" id="SSF56176">
    <property type="entry name" value="FAD-binding/transporter-associated domain-like"/>
    <property type="match status" value="1"/>
</dbReference>
<keyword evidence="3" id="KW-0479">Metal-binding</keyword>
<proteinExistence type="predicted"/>
<dbReference type="PANTHER" id="PTHR11748">
    <property type="entry name" value="D-LACTATE DEHYDROGENASE"/>
    <property type="match status" value="1"/>
</dbReference>
<dbReference type="PANTHER" id="PTHR11748:SF119">
    <property type="entry name" value="D-2-HYDROXYGLUTARATE DEHYDROGENASE"/>
    <property type="match status" value="1"/>
</dbReference>
<dbReference type="InterPro" id="IPR016169">
    <property type="entry name" value="FAD-bd_PCMH_sub2"/>
</dbReference>
<keyword evidence="6" id="KW-0408">Iron</keyword>
<dbReference type="Gene3D" id="3.30.70.2740">
    <property type="match status" value="1"/>
</dbReference>
<dbReference type="RefSeq" id="WP_222968791.1">
    <property type="nucleotide sequence ID" value="NZ_JAINZZ010000074.1"/>
</dbReference>
<evidence type="ECO:0000256" key="4">
    <source>
        <dbReference type="ARBA" id="ARBA00022827"/>
    </source>
</evidence>
<evidence type="ECO:0000313" key="10">
    <source>
        <dbReference type="EMBL" id="MBY8882464.1"/>
    </source>
</evidence>
<evidence type="ECO:0000256" key="7">
    <source>
        <dbReference type="ARBA" id="ARBA00023014"/>
    </source>
</evidence>
<dbReference type="Pfam" id="PF02754">
    <property type="entry name" value="CCG"/>
    <property type="match status" value="1"/>
</dbReference>
<organism evidence="10 11">
    <name type="scientific">Actinacidiphila acidipaludis</name>
    <dbReference type="NCBI Taxonomy" id="2873382"/>
    <lineage>
        <taxon>Bacteria</taxon>
        <taxon>Bacillati</taxon>
        <taxon>Actinomycetota</taxon>
        <taxon>Actinomycetes</taxon>
        <taxon>Kitasatosporales</taxon>
        <taxon>Streptomycetaceae</taxon>
        <taxon>Actinacidiphila</taxon>
    </lineage>
</organism>
<dbReference type="InterPro" id="IPR006094">
    <property type="entry name" value="Oxid_FAD_bind_N"/>
</dbReference>
<keyword evidence="11" id="KW-1185">Reference proteome</keyword>
<dbReference type="InterPro" id="IPR016164">
    <property type="entry name" value="FAD-linked_Oxase-like_C"/>
</dbReference>
<sequence length="962" mass="102091">MTVELAELEESLRSAVRGTVAFDAGSRALVTMDASNYRRVPVGVVAPADADDVAAALAVCRAYGQPVVPRGGGTSIAGQASGSGIVLDFTRSMNAVLDVDPEARTARVQPGVVLDDLRAAVAPYGLTFGPDPSTHSRCTLGGMIGNNACGSHSVAWGTTADNVRSLDVLTYRGERVLLHGGLPGEAVPRLREGLRALADGHLALLRTGFPRLPRRISGYALDSLLPERGRDAVRAFAGSEGTLGVLTEATVRLVPAPAARVLVVLGYRDEAAAAEAAHLLLPHGPLTVEGMAADLVGDAAGSLPPGGAWLFVEVGGDDPGHARARAGQLHRAAADGVTGHAVVADPAPQRALWRIREDAAGTATRMPDGSEAWPGWEDCAVPPARLGAYLRDFRALLAAHGLRGAPYGHFGDGCVHVRIDFDLLDQAGIARFRRFSEAAADLVVSHGGSLSGEHGDGQARAEMLPKMYGPEMITLFSDFKELWDPDRGMNPGMLVRPEAIDSNLRFAVLPAPKSRAVDVEFTYPDDAGDFPAAIRRCVGVAKCRTTAAHTGGSSVMCPSFRVTGEERHSTRGRARLLHEMLAGQIVRDGWRSTEVRDALDLCLSCKGCRSDCPVGVDMATYKAEFLHHHYRRRLRPRAHYAMGWLPVWLRVAAPVAGVLNRLGRTRSIAWLMKRLGGLALERELPELPSETFTRWWDSRPTNEGPLPDSRPDSRPGSRPTVVLWPDTFTDHLSPAAGRAAVRVLEAAGLRVTTPPQAVCCGLTWVSTGQLTRAKAVMRRTLDRLAPLLDAGLPLVVLEPSCAAALRADLPELLGPGDPRAARLAAAVRTFAEALEEFAPDWEPPRLDRPVVGQTHCHQHAVLGDAADRRLRERAGLSGELTGGCCGLAGNFGFEAGHFEVSAACAEEALLPAVRAAHPGAAVLADGFSCRTQLAQLGGVRARHLAEVLADGLDADAAQSGHA</sequence>
<comment type="caution">
    <text evidence="10">The sequence shown here is derived from an EMBL/GenBank/DDBJ whole genome shotgun (WGS) entry which is preliminary data.</text>
</comment>